<feature type="active site" description="Proton acceptor" evidence="12 13">
    <location>
        <position position="418"/>
    </location>
</feature>
<dbReference type="PANTHER" id="PTHR11911">
    <property type="entry name" value="INOSINE-5-MONOPHOSPHATE DEHYDROGENASE RELATED"/>
    <property type="match status" value="1"/>
</dbReference>
<feature type="active site" description="Thioimidate intermediate" evidence="12 13">
    <location>
        <position position="315"/>
    </location>
</feature>
<evidence type="ECO:0000256" key="18">
    <source>
        <dbReference type="RuleBase" id="RU003928"/>
    </source>
</evidence>
<feature type="binding site" evidence="12 14">
    <location>
        <begin position="308"/>
        <end position="310"/>
    </location>
    <ligand>
        <name>NAD(+)</name>
        <dbReference type="ChEBI" id="CHEBI:57540"/>
    </ligand>
</feature>
<feature type="binding site" description="in other chain" evidence="12 15">
    <location>
        <position position="312"/>
    </location>
    <ligand>
        <name>K(+)</name>
        <dbReference type="ChEBI" id="CHEBI:29103"/>
        <note>ligand shared between two tetrameric partners</note>
    </ligand>
</feature>
<keyword evidence="12" id="KW-0963">Cytoplasm</keyword>
<dbReference type="InterPro" id="IPR013785">
    <property type="entry name" value="Aldolase_TIM"/>
</dbReference>
<keyword evidence="9 16" id="KW-0129">CBS domain</keyword>
<dbReference type="NCBIfam" id="TIGR01302">
    <property type="entry name" value="IMP_dehydrog"/>
    <property type="match status" value="1"/>
</dbReference>
<comment type="function">
    <text evidence="11 12">Catalyzes the conversion of inosine 5'-phosphate (IMP) to xanthosine 5'-phosphate (XMP), the first committed and rate-limiting step in the de novo synthesis of guanine nucleotides, and therefore plays an important role in the regulation of cell growth.</text>
</comment>
<evidence type="ECO:0000256" key="3">
    <source>
        <dbReference type="ARBA" id="ARBA00022723"/>
    </source>
</evidence>
<dbReference type="CDD" id="cd04601">
    <property type="entry name" value="CBS_pair_IMPDH"/>
    <property type="match status" value="1"/>
</dbReference>
<feature type="binding site" evidence="12">
    <location>
        <begin position="395"/>
        <end position="399"/>
    </location>
    <ligand>
        <name>IMP</name>
        <dbReference type="ChEBI" id="CHEBI:58053"/>
    </ligand>
</feature>
<feature type="binding site" description="in other chain" evidence="12 15">
    <location>
        <position position="315"/>
    </location>
    <ligand>
        <name>K(+)</name>
        <dbReference type="ChEBI" id="CHEBI:29103"/>
        <note>ligand shared between two tetrameric partners</note>
    </ligand>
</feature>
<dbReference type="Proteomes" id="UP000041254">
    <property type="component" value="Unassembled WGS sequence"/>
</dbReference>
<comment type="caution">
    <text evidence="12">Lacks conserved residue(s) required for the propagation of feature annotation.</text>
</comment>
<dbReference type="SMART" id="SM00116">
    <property type="entry name" value="CBS"/>
    <property type="match status" value="2"/>
</dbReference>
<reference evidence="20 21" key="1">
    <citation type="submission" date="2014-11" db="EMBL/GenBank/DDBJ databases">
        <authorList>
            <person name="Zhu J."/>
            <person name="Qi W."/>
            <person name="Song R."/>
        </authorList>
    </citation>
    <scope>NUCLEOTIDE SEQUENCE [LARGE SCALE GENOMIC DNA]</scope>
</reference>
<dbReference type="STRING" id="1169540.A0A0G4E9S8"/>
<dbReference type="InterPro" id="IPR046342">
    <property type="entry name" value="CBS_dom_sf"/>
</dbReference>
<evidence type="ECO:0000256" key="7">
    <source>
        <dbReference type="ARBA" id="ARBA00023002"/>
    </source>
</evidence>
<evidence type="ECO:0000313" key="21">
    <source>
        <dbReference type="Proteomes" id="UP000041254"/>
    </source>
</evidence>
<sequence length="508" mass="54858">MADGWDAEKVFNSSVFGFTYDDVIMMPGHIDFGIDEVDLSTNVTKNIMIKTPILSSPMDTVTESNMAISVALMGGLGVIHNNNTVEEQVAEVRKVKRFENGFIMDPFCLAPDSTITDIDKIKEKFGYSSVPITENGQIGSKLVGIVTSRDIDFIKDRSLKLSQVMTRDCIIGYEPITLNEANKILRESKKGKLPIVNEDHELVALISRNDLKKNRDYPTASKDANKQLLVAAATSTKPKDAERAKALIEAGVDVIVIDSSQGSSTFQVDLIKRIKADFPDVDIIGGNVITARQAKVLIDAGCDGLRIGMGSGSICTTQEVCAVGRAQATAVYQVAKYAREYGVPCIADGGIQNSGHIMKALALGASGVMVGSLFAGTEEAPGNYYFQNGVRVKTYRGMGSLEAMEKAQGAMTHGSQGRYFAEDAKVRVAQGVSGAVVDKGSVKTLIPYVIQGVKHGMQDMGNHTVTELHNGLYSGHTRMDIRSGAAQREGGVHDLLSYEKRLFSVVRD</sequence>
<dbReference type="PhylomeDB" id="A0A0G4E9S8"/>
<evidence type="ECO:0000256" key="17">
    <source>
        <dbReference type="RuleBase" id="RU003927"/>
    </source>
</evidence>
<dbReference type="PIRSF" id="PIRSF000130">
    <property type="entry name" value="IMPDH"/>
    <property type="match status" value="1"/>
</dbReference>
<dbReference type="HAMAP" id="MF_01964">
    <property type="entry name" value="IMPDH"/>
    <property type="match status" value="1"/>
</dbReference>
<comment type="subcellular location">
    <subcellularLocation>
        <location evidence="12">Cytoplasm</location>
    </subcellularLocation>
</comment>
<proteinExistence type="inferred from homology"/>
<dbReference type="SUPFAM" id="SSF51412">
    <property type="entry name" value="Inosine monophosphate dehydrogenase (IMPDH)"/>
    <property type="match status" value="1"/>
</dbReference>
<dbReference type="GO" id="GO:0000166">
    <property type="term" value="F:nucleotide binding"/>
    <property type="evidence" value="ECO:0007669"/>
    <property type="project" value="UniProtKB-UniRule"/>
</dbReference>
<keyword evidence="4 12" id="KW-0332">GMP biosynthesis</keyword>
<evidence type="ECO:0000313" key="20">
    <source>
        <dbReference type="EMBL" id="CEL91951.1"/>
    </source>
</evidence>
<dbReference type="UniPathway" id="UPA00601">
    <property type="reaction ID" value="UER00295"/>
</dbReference>
<dbReference type="GO" id="GO:0003938">
    <property type="term" value="F:IMP dehydrogenase activity"/>
    <property type="evidence" value="ECO:0007669"/>
    <property type="project" value="UniProtKB-UniRule"/>
</dbReference>
<feature type="binding site" evidence="12">
    <location>
        <position position="313"/>
    </location>
    <ligand>
        <name>IMP</name>
        <dbReference type="ChEBI" id="CHEBI:58053"/>
    </ligand>
</feature>
<feature type="binding site" evidence="12">
    <location>
        <begin position="371"/>
        <end position="372"/>
    </location>
    <ligand>
        <name>IMP</name>
        <dbReference type="ChEBI" id="CHEBI:58053"/>
    </ligand>
</feature>
<evidence type="ECO:0000256" key="5">
    <source>
        <dbReference type="ARBA" id="ARBA00022755"/>
    </source>
</evidence>
<dbReference type="PANTHER" id="PTHR11911:SF111">
    <property type="entry name" value="INOSINE-5'-MONOPHOSPHATE DEHYDROGENASE"/>
    <property type="match status" value="1"/>
</dbReference>
<dbReference type="Gene3D" id="3.20.20.70">
    <property type="entry name" value="Aldolase class I"/>
    <property type="match status" value="1"/>
</dbReference>
<evidence type="ECO:0000256" key="9">
    <source>
        <dbReference type="ARBA" id="ARBA00023122"/>
    </source>
</evidence>
<dbReference type="SUPFAM" id="SSF54631">
    <property type="entry name" value="CBS-domain pair"/>
    <property type="match status" value="1"/>
</dbReference>
<keyword evidence="3 12" id="KW-0479">Metal-binding</keyword>
<evidence type="ECO:0000256" key="8">
    <source>
        <dbReference type="ARBA" id="ARBA00023027"/>
    </source>
</evidence>
<feature type="domain" description="CBS" evidence="19">
    <location>
        <begin position="102"/>
        <end position="161"/>
    </location>
</feature>
<keyword evidence="6 12" id="KW-0630">Potassium</keyword>
<dbReference type="InterPro" id="IPR000644">
    <property type="entry name" value="CBS_dom"/>
</dbReference>
<evidence type="ECO:0000256" key="4">
    <source>
        <dbReference type="ARBA" id="ARBA00022749"/>
    </source>
</evidence>
<evidence type="ECO:0000256" key="6">
    <source>
        <dbReference type="ARBA" id="ARBA00022958"/>
    </source>
</evidence>
<comment type="cofactor">
    <cofactor evidence="1 12">
        <name>K(+)</name>
        <dbReference type="ChEBI" id="CHEBI:29103"/>
    </cofactor>
</comment>
<feature type="binding site" evidence="12">
    <location>
        <begin position="348"/>
        <end position="350"/>
    </location>
    <ligand>
        <name>IMP</name>
        <dbReference type="ChEBI" id="CHEBI:58053"/>
    </ligand>
</feature>
<dbReference type="SMART" id="SM01240">
    <property type="entry name" value="IMPDH"/>
    <property type="match status" value="1"/>
</dbReference>
<feature type="domain" description="CBS" evidence="19">
    <location>
        <begin position="165"/>
        <end position="221"/>
    </location>
</feature>
<dbReference type="CDD" id="cd00381">
    <property type="entry name" value="IMPDH"/>
    <property type="match status" value="1"/>
</dbReference>
<dbReference type="GO" id="GO:0046872">
    <property type="term" value="F:metal ion binding"/>
    <property type="evidence" value="ECO:0007669"/>
    <property type="project" value="UniProtKB-UniRule"/>
</dbReference>
<organism evidence="20 21">
    <name type="scientific">Vitrella brassicaformis (strain CCMP3155)</name>
    <dbReference type="NCBI Taxonomy" id="1169540"/>
    <lineage>
        <taxon>Eukaryota</taxon>
        <taxon>Sar</taxon>
        <taxon>Alveolata</taxon>
        <taxon>Colpodellida</taxon>
        <taxon>Vitrellaceae</taxon>
        <taxon>Vitrella</taxon>
    </lineage>
</organism>
<name>A0A0G4E9S8_VITBC</name>
<dbReference type="GO" id="GO:0006177">
    <property type="term" value="P:GMP biosynthetic process"/>
    <property type="evidence" value="ECO:0007669"/>
    <property type="project" value="UniProtKB-UniRule"/>
</dbReference>
<evidence type="ECO:0000259" key="19">
    <source>
        <dbReference type="PROSITE" id="PS51371"/>
    </source>
</evidence>
<evidence type="ECO:0000256" key="11">
    <source>
        <dbReference type="ARBA" id="ARBA00056556"/>
    </source>
</evidence>
<keyword evidence="8 12" id="KW-0520">NAD</keyword>
<dbReference type="GO" id="GO:0005737">
    <property type="term" value="C:cytoplasm"/>
    <property type="evidence" value="ECO:0007669"/>
    <property type="project" value="UniProtKB-SubCell"/>
</dbReference>
<dbReference type="OrthoDB" id="418595at2759"/>
<dbReference type="VEuPathDB" id="CryptoDB:Vbra_6705"/>
<comment type="subunit">
    <text evidence="12">Homotetramer.</text>
</comment>
<dbReference type="Pfam" id="PF00571">
    <property type="entry name" value="CBS"/>
    <property type="match status" value="2"/>
</dbReference>
<dbReference type="InterPro" id="IPR001093">
    <property type="entry name" value="IMP_DH_GMPRt"/>
</dbReference>
<protein>
    <recommendedName>
        <fullName evidence="12 18">Inosine-5'-monophosphate dehydrogenase</fullName>
        <shortName evidence="12">IMP dehydrogenase</shortName>
        <shortName evidence="12">IMPD</shortName>
        <shortName evidence="12">IMPDH</shortName>
        <ecNumber evidence="12 18">1.1.1.205</ecNumber>
    </recommendedName>
</protein>
<dbReference type="PROSITE" id="PS51371">
    <property type="entry name" value="CBS"/>
    <property type="match status" value="2"/>
</dbReference>
<keyword evidence="5 12" id="KW-0658">Purine biosynthesis</keyword>
<dbReference type="FunFam" id="3.20.20.70:FF:000086">
    <property type="entry name" value="IMP dehydrogenase, putative"/>
    <property type="match status" value="1"/>
</dbReference>
<dbReference type="InterPro" id="IPR005990">
    <property type="entry name" value="IMP_DH"/>
</dbReference>
<feature type="binding site" description="in other chain" evidence="12 15">
    <location>
        <position position="310"/>
    </location>
    <ligand>
        <name>K(+)</name>
        <dbReference type="ChEBI" id="CHEBI:29103"/>
        <note>ligand shared between two tetrameric partners</note>
    </ligand>
</feature>
<keyword evidence="7 12" id="KW-0560">Oxidoreductase</keyword>
<evidence type="ECO:0000256" key="14">
    <source>
        <dbReference type="PIRSR" id="PIRSR000130-3"/>
    </source>
</evidence>
<comment type="pathway">
    <text evidence="12 18">Purine metabolism; XMP biosynthesis via de novo pathway; XMP from IMP: step 1/1.</text>
</comment>
<evidence type="ECO:0000256" key="12">
    <source>
        <dbReference type="HAMAP-Rule" id="MF_03156"/>
    </source>
</evidence>
<dbReference type="InterPro" id="IPR015875">
    <property type="entry name" value="IMP_DH/GMP_Rdtase_CS"/>
</dbReference>
<feature type="binding site" evidence="12 14">
    <location>
        <begin position="258"/>
        <end position="260"/>
    </location>
    <ligand>
        <name>NAD(+)</name>
        <dbReference type="ChEBI" id="CHEBI:57540"/>
    </ligand>
</feature>
<keyword evidence="21" id="KW-1185">Reference proteome</keyword>
<feature type="binding site" evidence="12">
    <location>
        <position position="430"/>
    </location>
    <ligand>
        <name>IMP</name>
        <dbReference type="ChEBI" id="CHEBI:58053"/>
    </ligand>
</feature>
<comment type="activity regulation">
    <text evidence="12">Mycophenolic acid (MPA) is a non-competitive inhibitor that prevents formation of the closed enzyme conformation by binding to the same site as the amobile flap. In contrast, mizoribine monophosphate (MZP) is a competitive inhibitor that induces the closed conformation. MPA is a potent inhibitor of mammalian IMPDHs but a poor inhibitor of the bacterial enzymes. MZP is a more potent inhibitor of bacterial IMPDH.</text>
</comment>
<dbReference type="GO" id="GO:0006183">
    <property type="term" value="P:GTP biosynthetic process"/>
    <property type="evidence" value="ECO:0007669"/>
    <property type="project" value="TreeGrafter"/>
</dbReference>
<dbReference type="EMBL" id="CDMY01000033">
    <property type="protein sequence ID" value="CEL91951.1"/>
    <property type="molecule type" value="Genomic_DNA"/>
</dbReference>
<dbReference type="OMA" id="MGYCGAK"/>
<evidence type="ECO:0000256" key="1">
    <source>
        <dbReference type="ARBA" id="ARBA00001958"/>
    </source>
</evidence>
<accession>A0A0G4E9S8</accession>
<dbReference type="InParanoid" id="A0A0G4E9S8"/>
<evidence type="ECO:0000256" key="15">
    <source>
        <dbReference type="PIRSR" id="PIRSR000130-4"/>
    </source>
</evidence>
<dbReference type="Pfam" id="PF00478">
    <property type="entry name" value="IMPDH"/>
    <property type="match status" value="1"/>
</dbReference>
<dbReference type="AlphaFoldDB" id="A0A0G4E9S8"/>
<evidence type="ECO:0000256" key="13">
    <source>
        <dbReference type="PIRSR" id="PIRSR000130-1"/>
    </source>
</evidence>
<comment type="catalytic activity">
    <reaction evidence="10 12 18">
        <text>IMP + NAD(+) + H2O = XMP + NADH + H(+)</text>
        <dbReference type="Rhea" id="RHEA:11708"/>
        <dbReference type="ChEBI" id="CHEBI:15377"/>
        <dbReference type="ChEBI" id="CHEBI:15378"/>
        <dbReference type="ChEBI" id="CHEBI:57464"/>
        <dbReference type="ChEBI" id="CHEBI:57540"/>
        <dbReference type="ChEBI" id="CHEBI:57945"/>
        <dbReference type="ChEBI" id="CHEBI:58053"/>
        <dbReference type="EC" id="1.1.1.205"/>
    </reaction>
</comment>
<comment type="similarity">
    <text evidence="2 12 17">Belongs to the IMPDH/GMPR family.</text>
</comment>
<dbReference type="PROSITE" id="PS00487">
    <property type="entry name" value="IMP_DH_GMP_RED"/>
    <property type="match status" value="1"/>
</dbReference>
<dbReference type="FunCoup" id="A0A0G4E9S8">
    <property type="interactions" value="265"/>
</dbReference>
<evidence type="ECO:0000256" key="16">
    <source>
        <dbReference type="PROSITE-ProRule" id="PRU00703"/>
    </source>
</evidence>
<evidence type="ECO:0000256" key="2">
    <source>
        <dbReference type="ARBA" id="ARBA00005502"/>
    </source>
</evidence>
<evidence type="ECO:0000256" key="10">
    <source>
        <dbReference type="ARBA" id="ARBA00048028"/>
    </source>
</evidence>
<dbReference type="EC" id="1.1.1.205" evidence="12 18"/>
<gene>
    <name evidence="20" type="ORF">Vbra_6705</name>
</gene>